<feature type="transmembrane region" description="Helical" evidence="1">
    <location>
        <begin position="278"/>
        <end position="300"/>
    </location>
</feature>
<keyword evidence="1" id="KW-0472">Membrane</keyword>
<reference evidence="2 3" key="1">
    <citation type="journal article" date="2019" name="Fungal Biol. Biotechnol.">
        <title>Draft genome sequence of fastidious pathogen Ceratobasidium theobromae, which causes vascular-streak dieback in Theobroma cacao.</title>
        <authorList>
            <person name="Ali S.S."/>
            <person name="Asman A."/>
            <person name="Shao J."/>
            <person name="Firmansyah A.P."/>
            <person name="Susilo A.W."/>
            <person name="Rosmana A."/>
            <person name="McMahon P."/>
            <person name="Junaid M."/>
            <person name="Guest D."/>
            <person name="Kheng T.Y."/>
            <person name="Meinhardt L.W."/>
            <person name="Bailey B.A."/>
        </authorList>
    </citation>
    <scope>NUCLEOTIDE SEQUENCE [LARGE SCALE GENOMIC DNA]</scope>
    <source>
        <strain evidence="2 3">CT2</strain>
    </source>
</reference>
<proteinExistence type="predicted"/>
<dbReference type="Proteomes" id="UP000383932">
    <property type="component" value="Unassembled WGS sequence"/>
</dbReference>
<sequence>MATLAEPTRDDAMADIKKIEEMLKATPELQTKINLAVLNATAHPDTSTILLKQVTDLGDGAKQVYDAFNKVSTGLAEVDENNYTDEHGKPLKKLKSEWDSYRERFIRLVWSSRDCAIETGAYALDFIRDYLPAIEEAIEIAKKDPTKWDSLITPLKADLKKFSEKPNPAQARSPRPVPPNHDPFTIAQAHSQDFLDLRDQISAFASTFASFAKFKEGELKGKIPALNAAIDALNRQMEEYSGIINKLGIAMLATRVGTALIAAGLVACLGPLGGIPAVIVMGAGTIAVIGEGAALYVYMYKKSETNNELKAKVVERDGLLADLKHLQGLQTKLQGQSTNVNTIISNLDKFANIWSSVAASAGEVGELLKSAATPDTESFLIVKNQVTLLKESYSNIYKELSLYTTHVADSGIPKPAQ</sequence>
<gene>
    <name evidence="2" type="ORF">CTheo_4411</name>
</gene>
<comment type="caution">
    <text evidence="2">The sequence shown here is derived from an EMBL/GenBank/DDBJ whole genome shotgun (WGS) entry which is preliminary data.</text>
</comment>
<evidence type="ECO:0000313" key="2">
    <source>
        <dbReference type="EMBL" id="KAB5592146.1"/>
    </source>
</evidence>
<evidence type="ECO:0008006" key="4">
    <source>
        <dbReference type="Google" id="ProtNLM"/>
    </source>
</evidence>
<accession>A0A5N5QLV0</accession>
<keyword evidence="3" id="KW-1185">Reference proteome</keyword>
<evidence type="ECO:0000313" key="3">
    <source>
        <dbReference type="Proteomes" id="UP000383932"/>
    </source>
</evidence>
<protein>
    <recommendedName>
        <fullName evidence="4">Transmembrane protein</fullName>
    </recommendedName>
</protein>
<dbReference type="Gene3D" id="1.20.1170.10">
    <property type="match status" value="1"/>
</dbReference>
<keyword evidence="1" id="KW-0812">Transmembrane</keyword>
<dbReference type="AlphaFoldDB" id="A0A5N5QLV0"/>
<dbReference type="OrthoDB" id="3173702at2759"/>
<name>A0A5N5QLV0_9AGAM</name>
<organism evidence="2 3">
    <name type="scientific">Ceratobasidium theobromae</name>
    <dbReference type="NCBI Taxonomy" id="1582974"/>
    <lineage>
        <taxon>Eukaryota</taxon>
        <taxon>Fungi</taxon>
        <taxon>Dikarya</taxon>
        <taxon>Basidiomycota</taxon>
        <taxon>Agaricomycotina</taxon>
        <taxon>Agaricomycetes</taxon>
        <taxon>Cantharellales</taxon>
        <taxon>Ceratobasidiaceae</taxon>
        <taxon>Ceratobasidium</taxon>
    </lineage>
</organism>
<evidence type="ECO:0000256" key="1">
    <source>
        <dbReference type="SAM" id="Phobius"/>
    </source>
</evidence>
<feature type="transmembrane region" description="Helical" evidence="1">
    <location>
        <begin position="247"/>
        <end position="272"/>
    </location>
</feature>
<dbReference type="SUPFAM" id="SSF58100">
    <property type="entry name" value="Bacterial hemolysins"/>
    <property type="match status" value="1"/>
</dbReference>
<dbReference type="EMBL" id="SSOP01000075">
    <property type="protein sequence ID" value="KAB5592146.1"/>
    <property type="molecule type" value="Genomic_DNA"/>
</dbReference>
<keyword evidence="1" id="KW-1133">Transmembrane helix</keyword>